<dbReference type="SUPFAM" id="SSF52540">
    <property type="entry name" value="P-loop containing nucleoside triphosphate hydrolases"/>
    <property type="match status" value="1"/>
</dbReference>
<dbReference type="PANTHER" id="PTHR13696:SF52">
    <property type="entry name" value="PARA FAMILY PROTEIN CT_582"/>
    <property type="match status" value="1"/>
</dbReference>
<dbReference type="RefSeq" id="WP_268047747.1">
    <property type="nucleotide sequence ID" value="NZ_JAPQES010000001.1"/>
</dbReference>
<dbReference type="PANTHER" id="PTHR13696">
    <property type="entry name" value="P-LOOP CONTAINING NUCLEOSIDE TRIPHOSPHATE HYDROLASE"/>
    <property type="match status" value="1"/>
</dbReference>
<dbReference type="InterPro" id="IPR025669">
    <property type="entry name" value="AAA_dom"/>
</dbReference>
<keyword evidence="3" id="KW-1185">Reference proteome</keyword>
<gene>
    <name evidence="2" type="ORF">OXH55_01920</name>
</gene>
<comment type="caution">
    <text evidence="2">The sequence shown here is derived from an EMBL/GenBank/DDBJ whole genome shotgun (WGS) entry which is preliminary data.</text>
</comment>
<proteinExistence type="predicted"/>
<protein>
    <submittedName>
        <fullName evidence="2">AAA family ATPase</fullName>
    </submittedName>
</protein>
<evidence type="ECO:0000313" key="3">
    <source>
        <dbReference type="Proteomes" id="UP001079657"/>
    </source>
</evidence>
<evidence type="ECO:0000313" key="2">
    <source>
        <dbReference type="EMBL" id="MCY6369403.1"/>
    </source>
</evidence>
<sequence>MAKVISFINLKGGVGKTTLLVTTAEVLACEHNKKVLVIDLDPQTNATVLLISQERWKKANENNRTIHQLFLDKVEGTTAFDINKSIIKGVSNIGDGISNLDLLPSSIDLIDIYDKVSGLNYNNNLIKILKEQLEILDNQYDYILVDCPPNLGAITMCGIYMSQYYIIPVIADTLSTYGLNQVIRKINEKAREIKRIEDTYSIKPLGIVINRYRDNKPYTSIKAGLELKSKNREIPKLFETVIYNRSTISNICDYSESENTIRGKYKKEFSTIDNLVKEIIERC</sequence>
<reference evidence="2" key="1">
    <citation type="submission" date="2022-12" db="EMBL/GenBank/DDBJ databases">
        <authorList>
            <person name="Wang J."/>
        </authorList>
    </citation>
    <scope>NUCLEOTIDE SEQUENCE</scope>
    <source>
        <strain evidence="2">HY-42-06</strain>
    </source>
</reference>
<organism evidence="2 3">
    <name type="scientific">Clostridium ganghwense</name>
    <dbReference type="NCBI Taxonomy" id="312089"/>
    <lineage>
        <taxon>Bacteria</taxon>
        <taxon>Bacillati</taxon>
        <taxon>Bacillota</taxon>
        <taxon>Clostridia</taxon>
        <taxon>Eubacteriales</taxon>
        <taxon>Clostridiaceae</taxon>
        <taxon>Clostridium</taxon>
    </lineage>
</organism>
<dbReference type="InterPro" id="IPR027417">
    <property type="entry name" value="P-loop_NTPase"/>
</dbReference>
<evidence type="ECO:0000259" key="1">
    <source>
        <dbReference type="Pfam" id="PF13614"/>
    </source>
</evidence>
<dbReference type="Pfam" id="PF13614">
    <property type="entry name" value="AAA_31"/>
    <property type="match status" value="1"/>
</dbReference>
<dbReference type="CDD" id="cd02042">
    <property type="entry name" value="ParAB_family"/>
    <property type="match status" value="1"/>
</dbReference>
<dbReference type="Gene3D" id="3.40.50.300">
    <property type="entry name" value="P-loop containing nucleotide triphosphate hydrolases"/>
    <property type="match status" value="1"/>
</dbReference>
<dbReference type="EMBL" id="JAPQES010000001">
    <property type="protein sequence ID" value="MCY6369403.1"/>
    <property type="molecule type" value="Genomic_DNA"/>
</dbReference>
<name>A0ABT4CLQ7_9CLOT</name>
<dbReference type="Proteomes" id="UP001079657">
    <property type="component" value="Unassembled WGS sequence"/>
</dbReference>
<accession>A0ABT4CLQ7</accession>
<feature type="domain" description="AAA" evidence="1">
    <location>
        <begin position="2"/>
        <end position="192"/>
    </location>
</feature>
<dbReference type="InterPro" id="IPR050678">
    <property type="entry name" value="DNA_Partitioning_ATPase"/>
</dbReference>